<organism evidence="3 5">
    <name type="scientific">Rotaria magnacalcarata</name>
    <dbReference type="NCBI Taxonomy" id="392030"/>
    <lineage>
        <taxon>Eukaryota</taxon>
        <taxon>Metazoa</taxon>
        <taxon>Spiralia</taxon>
        <taxon>Gnathifera</taxon>
        <taxon>Rotifera</taxon>
        <taxon>Eurotatoria</taxon>
        <taxon>Bdelloidea</taxon>
        <taxon>Philodinida</taxon>
        <taxon>Philodinidae</taxon>
        <taxon>Rotaria</taxon>
    </lineage>
</organism>
<gene>
    <name evidence="3" type="ORF">BYL167_LOCUS74375</name>
    <name evidence="4" type="ORF">GIL414_LOCUS85674</name>
</gene>
<dbReference type="PANTHER" id="PTHR46769:SF2">
    <property type="entry name" value="FIBROCYSTIN-L ISOFORM 2 PRECURSOR-RELATED"/>
    <property type="match status" value="1"/>
</dbReference>
<dbReference type="Gene3D" id="2.60.40.10">
    <property type="entry name" value="Immunoglobulins"/>
    <property type="match status" value="3"/>
</dbReference>
<dbReference type="EMBL" id="CAJOBJ010371469">
    <property type="protein sequence ID" value="CAF5223620.1"/>
    <property type="molecule type" value="Genomic_DNA"/>
</dbReference>
<dbReference type="CDD" id="cd00603">
    <property type="entry name" value="IPT_PCSR"/>
    <property type="match status" value="1"/>
</dbReference>
<evidence type="ECO:0000313" key="3">
    <source>
        <dbReference type="EMBL" id="CAF5160293.1"/>
    </source>
</evidence>
<dbReference type="EMBL" id="CAJOBH010265232">
    <property type="protein sequence ID" value="CAF5160293.1"/>
    <property type="molecule type" value="Genomic_DNA"/>
</dbReference>
<name>A0A8S3GA73_9BILA</name>
<evidence type="ECO:0000259" key="2">
    <source>
        <dbReference type="Pfam" id="PF01833"/>
    </source>
</evidence>
<dbReference type="AlphaFoldDB" id="A0A8S3GA73"/>
<protein>
    <recommendedName>
        <fullName evidence="2">IPT/TIG domain-containing protein</fullName>
    </recommendedName>
</protein>
<comment type="caution">
    <text evidence="3">The sequence shown here is derived from an EMBL/GenBank/DDBJ whole genome shotgun (WGS) entry which is preliminary data.</text>
</comment>
<proteinExistence type="predicted"/>
<dbReference type="SUPFAM" id="SSF81296">
    <property type="entry name" value="E set domains"/>
    <property type="match status" value="2"/>
</dbReference>
<keyword evidence="1" id="KW-0732">Signal</keyword>
<dbReference type="PANTHER" id="PTHR46769">
    <property type="entry name" value="POLYCYSTIC KIDNEY AND HEPATIC DISEASE 1 (AUTOSOMAL RECESSIVE)-LIKE 1"/>
    <property type="match status" value="1"/>
</dbReference>
<accession>A0A8S3GA73</accession>
<feature type="domain" description="IPT/TIG" evidence="2">
    <location>
        <begin position="127"/>
        <end position="151"/>
    </location>
</feature>
<feature type="non-terminal residue" evidence="3">
    <location>
        <position position="159"/>
    </location>
</feature>
<dbReference type="Proteomes" id="UP000681967">
    <property type="component" value="Unassembled WGS sequence"/>
</dbReference>
<feature type="non-terminal residue" evidence="3">
    <location>
        <position position="1"/>
    </location>
</feature>
<dbReference type="InterPro" id="IPR002909">
    <property type="entry name" value="IPT_dom"/>
</dbReference>
<evidence type="ECO:0000313" key="5">
    <source>
        <dbReference type="Proteomes" id="UP000681967"/>
    </source>
</evidence>
<evidence type="ECO:0000256" key="1">
    <source>
        <dbReference type="ARBA" id="ARBA00022729"/>
    </source>
</evidence>
<dbReference type="Pfam" id="PF01833">
    <property type="entry name" value="TIG"/>
    <property type="match status" value="2"/>
</dbReference>
<dbReference type="InterPro" id="IPR013783">
    <property type="entry name" value="Ig-like_fold"/>
</dbReference>
<feature type="domain" description="IPT/TIG" evidence="2">
    <location>
        <begin position="39"/>
        <end position="118"/>
    </location>
</feature>
<sequence>TSITCTVGSSPAGSQPVIVQVTSTGNSNSNVQFQYALRVNNVAPARGSYGGDQLLTIVGDGFNGSNLAISVCSQACQSITVVSNTQLTCITPAATVSVSDTTCSLIVSIGGLTQTVSYVYQANLTASVTSVSPTRGGTGGGTTLTITGTNFPTALGAIS</sequence>
<reference evidence="3" key="1">
    <citation type="submission" date="2021-02" db="EMBL/GenBank/DDBJ databases">
        <authorList>
            <person name="Nowell W R."/>
        </authorList>
    </citation>
    <scope>NUCLEOTIDE SEQUENCE</scope>
</reference>
<dbReference type="InterPro" id="IPR052387">
    <property type="entry name" value="Fibrocystin"/>
</dbReference>
<evidence type="ECO:0000313" key="4">
    <source>
        <dbReference type="EMBL" id="CAF5223620.1"/>
    </source>
</evidence>
<dbReference type="Proteomes" id="UP000681720">
    <property type="component" value="Unassembled WGS sequence"/>
</dbReference>
<dbReference type="InterPro" id="IPR014756">
    <property type="entry name" value="Ig_E-set"/>
</dbReference>